<dbReference type="Proteomes" id="UP000886885">
    <property type="component" value="Chromosome 6D"/>
</dbReference>
<feature type="region of interest" description="Disordered" evidence="1">
    <location>
        <begin position="1"/>
        <end position="23"/>
    </location>
</feature>
<evidence type="ECO:0000259" key="3">
    <source>
        <dbReference type="Pfam" id="PF23041"/>
    </source>
</evidence>
<evidence type="ECO:0000313" key="5">
    <source>
        <dbReference type="Proteomes" id="UP000886885"/>
    </source>
</evidence>
<feature type="compositionally biased region" description="Pro residues" evidence="1">
    <location>
        <begin position="423"/>
        <end position="432"/>
    </location>
</feature>
<reference evidence="4" key="1">
    <citation type="journal article" date="2020" name="bioRxiv">
        <title>Hybrid origin of Populus tomentosa Carr. identified through genome sequencing and phylogenomic analysis.</title>
        <authorList>
            <person name="An X."/>
            <person name="Gao K."/>
            <person name="Chen Z."/>
            <person name="Li J."/>
            <person name="Yang X."/>
            <person name="Yang X."/>
            <person name="Zhou J."/>
            <person name="Guo T."/>
            <person name="Zhao T."/>
            <person name="Huang S."/>
            <person name="Miao D."/>
            <person name="Khan W.U."/>
            <person name="Rao P."/>
            <person name="Ye M."/>
            <person name="Lei B."/>
            <person name="Liao W."/>
            <person name="Wang J."/>
            <person name="Ji L."/>
            <person name="Li Y."/>
            <person name="Guo B."/>
            <person name="Mustafa N.S."/>
            <person name="Li S."/>
            <person name="Yun Q."/>
            <person name="Keller S.R."/>
            <person name="Mao J."/>
            <person name="Zhang R."/>
            <person name="Strauss S.H."/>
        </authorList>
    </citation>
    <scope>NUCLEOTIDE SEQUENCE</scope>
    <source>
        <strain evidence="4">GM15</strain>
        <tissue evidence="4">Leaf</tissue>
    </source>
</reference>
<evidence type="ECO:0000256" key="1">
    <source>
        <dbReference type="SAM" id="MobiDB-lite"/>
    </source>
</evidence>
<gene>
    <name evidence="4" type="ORF">POTOM_024659</name>
</gene>
<accession>A0A8X8CWE2</accession>
<feature type="compositionally biased region" description="Basic residues" evidence="1">
    <location>
        <begin position="433"/>
        <end position="464"/>
    </location>
</feature>
<feature type="transmembrane region" description="Helical" evidence="2">
    <location>
        <begin position="47"/>
        <end position="69"/>
    </location>
</feature>
<organism evidence="4 5">
    <name type="scientific">Populus tomentosa</name>
    <name type="common">Chinese white poplar</name>
    <dbReference type="NCBI Taxonomy" id="118781"/>
    <lineage>
        <taxon>Eukaryota</taxon>
        <taxon>Viridiplantae</taxon>
        <taxon>Streptophyta</taxon>
        <taxon>Embryophyta</taxon>
        <taxon>Tracheophyta</taxon>
        <taxon>Spermatophyta</taxon>
        <taxon>Magnoliopsida</taxon>
        <taxon>eudicotyledons</taxon>
        <taxon>Gunneridae</taxon>
        <taxon>Pentapetalae</taxon>
        <taxon>rosids</taxon>
        <taxon>fabids</taxon>
        <taxon>Malpighiales</taxon>
        <taxon>Salicaceae</taxon>
        <taxon>Saliceae</taxon>
        <taxon>Populus</taxon>
    </lineage>
</organism>
<dbReference type="PANTHER" id="PTHR33826">
    <property type="entry name" value="F20B24.21"/>
    <property type="match status" value="1"/>
</dbReference>
<keyword evidence="5" id="KW-1185">Reference proteome</keyword>
<evidence type="ECO:0000313" key="4">
    <source>
        <dbReference type="EMBL" id="KAG6769044.1"/>
    </source>
</evidence>
<feature type="compositionally biased region" description="Polar residues" evidence="1">
    <location>
        <begin position="528"/>
        <end position="543"/>
    </location>
</feature>
<dbReference type="AlphaFoldDB" id="A0A8X8CWE2"/>
<keyword evidence="2" id="KW-0812">Transmembrane</keyword>
<protein>
    <recommendedName>
        <fullName evidence="3">DUF7036 domain-containing protein</fullName>
    </recommendedName>
</protein>
<feature type="domain" description="DUF7036" evidence="3">
    <location>
        <begin position="188"/>
        <end position="279"/>
    </location>
</feature>
<sequence>MGKVGNGVNGSEEEQGIGTSDENGEQNVERRFCCFGCKDNFIVTRFIGFRCVFVLLLSVAVFLSALFWLPPFIKFADQGGLDLDYRFKGRDRFSFFKFFSGFLDLLNKVWESDDVLCSIDDRSSYHSHAWLVLLGAASEVLLSSVMTDEFGLAFSPNELVTKCKMVQWRVSLVITGVECLNNHDIVASFLVNKSASLLEDNILKLQDDIFDEMTVPNTKVVILSLEPFTGSNTTKVVFGVDPLENDSKITSTDQSLIRSLFEYLVVNDSSLRLTESLFGDAFSFEVLKFPGGITIIPPQSAFLLQNVRIPFNFTLNFSIFQIRENFADLKSQLMTGLHLTTRENLYINLWNSQGSTVAPPTTVLSSVILVIGNTPRLKQLAQTIRGHSKNLGLNNTVFGKVKQVRLSSILQHSLHGGEGSAPSPSPTPLPNPPHHHHRHHQHHHHHRHHHHHHHHHHSHPHHAHAPAISPVPPTKRSAPAPVDGSPAPLKSSPAPHNSNGAKPPGCQFGCKRRFTGNGRKGSHLAPSNAPSSSPHFSATSPQPDNGPPSVSPMLSPISQTIPASSPLPNVVFAHAQPPSGGKPEEHHDTMLSVSPSPAPSSCEYIK</sequence>
<proteinExistence type="predicted"/>
<feature type="domain" description="DUF7036" evidence="3">
    <location>
        <begin position="312"/>
        <end position="399"/>
    </location>
</feature>
<dbReference type="InterPro" id="IPR055464">
    <property type="entry name" value="DUF7036"/>
</dbReference>
<name>A0A8X8CWE2_POPTO</name>
<dbReference type="EMBL" id="JAAWWB010000012">
    <property type="protein sequence ID" value="KAG6769044.1"/>
    <property type="molecule type" value="Genomic_DNA"/>
</dbReference>
<dbReference type="Pfam" id="PF23041">
    <property type="entry name" value="DUF7036"/>
    <property type="match status" value="2"/>
</dbReference>
<dbReference type="PANTHER" id="PTHR33826:SF2">
    <property type="entry name" value="HYDROXYPROLINE-RICH GLYCOPROTEIN FAMILY PROTEIN"/>
    <property type="match status" value="1"/>
</dbReference>
<keyword evidence="2" id="KW-1133">Transmembrane helix</keyword>
<feature type="region of interest" description="Disordered" evidence="1">
    <location>
        <begin position="413"/>
        <end position="606"/>
    </location>
</feature>
<comment type="caution">
    <text evidence="4">The sequence shown here is derived from an EMBL/GenBank/DDBJ whole genome shotgun (WGS) entry which is preliminary data.</text>
</comment>
<dbReference type="OrthoDB" id="687571at2759"/>
<evidence type="ECO:0000256" key="2">
    <source>
        <dbReference type="SAM" id="Phobius"/>
    </source>
</evidence>
<feature type="compositionally biased region" description="Polar residues" evidence="1">
    <location>
        <begin position="556"/>
        <end position="567"/>
    </location>
</feature>
<keyword evidence="2" id="KW-0472">Membrane</keyword>